<keyword evidence="1 3" id="KW-0808">Transferase</keyword>
<proteinExistence type="predicted"/>
<organism evidence="3 4">
    <name type="scientific">Spinactinospora alkalitolerans</name>
    <dbReference type="NCBI Taxonomy" id="687207"/>
    <lineage>
        <taxon>Bacteria</taxon>
        <taxon>Bacillati</taxon>
        <taxon>Actinomycetota</taxon>
        <taxon>Actinomycetes</taxon>
        <taxon>Streptosporangiales</taxon>
        <taxon>Nocardiopsidaceae</taxon>
        <taxon>Spinactinospora</taxon>
    </lineage>
</organism>
<evidence type="ECO:0000313" key="4">
    <source>
        <dbReference type="Proteomes" id="UP000589036"/>
    </source>
</evidence>
<accession>A0A852TYJ1</accession>
<dbReference type="InterPro" id="IPR029063">
    <property type="entry name" value="SAM-dependent_MTases_sf"/>
</dbReference>
<keyword evidence="3" id="KW-0489">Methyltransferase</keyword>
<dbReference type="PANTHER" id="PTHR43861">
    <property type="entry name" value="TRANS-ACONITATE 2-METHYLTRANSFERASE-RELATED"/>
    <property type="match status" value="1"/>
</dbReference>
<dbReference type="GO" id="GO:0008168">
    <property type="term" value="F:methyltransferase activity"/>
    <property type="evidence" value="ECO:0007669"/>
    <property type="project" value="UniProtKB-KW"/>
</dbReference>
<gene>
    <name evidence="3" type="ORF">HDA32_002983</name>
</gene>
<comment type="caution">
    <text evidence="3">The sequence shown here is derived from an EMBL/GenBank/DDBJ whole genome shotgun (WGS) entry which is preliminary data.</text>
</comment>
<feature type="domain" description="Methyltransferase" evidence="2">
    <location>
        <begin position="38"/>
        <end position="129"/>
    </location>
</feature>
<evidence type="ECO:0000259" key="2">
    <source>
        <dbReference type="Pfam" id="PF13649"/>
    </source>
</evidence>
<dbReference type="PANTHER" id="PTHR43861:SF3">
    <property type="entry name" value="PUTATIVE (AFU_ORTHOLOGUE AFUA_2G14390)-RELATED"/>
    <property type="match status" value="1"/>
</dbReference>
<evidence type="ECO:0000256" key="1">
    <source>
        <dbReference type="ARBA" id="ARBA00022679"/>
    </source>
</evidence>
<dbReference type="Proteomes" id="UP000589036">
    <property type="component" value="Unassembled WGS sequence"/>
</dbReference>
<dbReference type="Gene3D" id="3.40.50.150">
    <property type="entry name" value="Vaccinia Virus protein VP39"/>
    <property type="match status" value="1"/>
</dbReference>
<evidence type="ECO:0000313" key="3">
    <source>
        <dbReference type="EMBL" id="NYE47863.1"/>
    </source>
</evidence>
<dbReference type="CDD" id="cd02440">
    <property type="entry name" value="AdoMet_MTases"/>
    <property type="match status" value="1"/>
</dbReference>
<sequence>MDASDWDRRYRSADLVWGAAPNRFVAEETAGLPAGRALDVAAGEGRNAIWLAEHGWDVTATEFSTVAIDRGRRIAAERGTELHWVHADAREHVPDPSGFDLVVLAYLHLPAEEWRGVLGRAVRALAPGGRLVSIGHDRGNLVHGVGGPQDADVLHDADEITAAVAAAAETADIRLSVRRAGTVERAVEVEGRERTAVDTLVVADRAGEPA</sequence>
<dbReference type="GO" id="GO:0032259">
    <property type="term" value="P:methylation"/>
    <property type="evidence" value="ECO:0007669"/>
    <property type="project" value="UniProtKB-KW"/>
</dbReference>
<dbReference type="InterPro" id="IPR041698">
    <property type="entry name" value="Methyltransf_25"/>
</dbReference>
<dbReference type="Pfam" id="PF13649">
    <property type="entry name" value="Methyltransf_25"/>
    <property type="match status" value="1"/>
</dbReference>
<keyword evidence="4" id="KW-1185">Reference proteome</keyword>
<dbReference type="RefSeq" id="WP_179643743.1">
    <property type="nucleotide sequence ID" value="NZ_BAAAYY010000003.1"/>
</dbReference>
<dbReference type="EMBL" id="JACCCC010000001">
    <property type="protein sequence ID" value="NYE47863.1"/>
    <property type="molecule type" value="Genomic_DNA"/>
</dbReference>
<dbReference type="AlphaFoldDB" id="A0A852TYJ1"/>
<dbReference type="SUPFAM" id="SSF53335">
    <property type="entry name" value="S-adenosyl-L-methionine-dependent methyltransferases"/>
    <property type="match status" value="1"/>
</dbReference>
<reference evidence="3 4" key="1">
    <citation type="submission" date="2020-07" db="EMBL/GenBank/DDBJ databases">
        <title>Sequencing the genomes of 1000 actinobacteria strains.</title>
        <authorList>
            <person name="Klenk H.-P."/>
        </authorList>
    </citation>
    <scope>NUCLEOTIDE SEQUENCE [LARGE SCALE GENOMIC DNA]</scope>
    <source>
        <strain evidence="3 4">CXB654</strain>
    </source>
</reference>
<name>A0A852TYJ1_9ACTN</name>
<protein>
    <submittedName>
        <fullName evidence="3">SAM-dependent methyltransferase</fullName>
    </submittedName>
</protein>